<comment type="catalytic activity">
    <reaction evidence="4">
        <text>O-phospho-L-seryl-[protein] + H2O = L-seryl-[protein] + phosphate</text>
        <dbReference type="Rhea" id="RHEA:20629"/>
        <dbReference type="Rhea" id="RHEA-COMP:9863"/>
        <dbReference type="Rhea" id="RHEA-COMP:11604"/>
        <dbReference type="ChEBI" id="CHEBI:15377"/>
        <dbReference type="ChEBI" id="CHEBI:29999"/>
        <dbReference type="ChEBI" id="CHEBI:43474"/>
        <dbReference type="ChEBI" id="CHEBI:83421"/>
        <dbReference type="EC" id="3.1.3.16"/>
    </reaction>
</comment>
<dbReference type="PANTHER" id="PTHR45948:SF2">
    <property type="entry name" value="DUAL SPECIFICITY PROTEIN PHOSPHATASE"/>
    <property type="match status" value="1"/>
</dbReference>
<dbReference type="GO" id="GO:0005829">
    <property type="term" value="C:cytosol"/>
    <property type="evidence" value="ECO:0007669"/>
    <property type="project" value="TreeGrafter"/>
</dbReference>
<evidence type="ECO:0000256" key="5">
    <source>
        <dbReference type="ARBA" id="ARBA00048336"/>
    </source>
</evidence>
<organism evidence="8 9">
    <name type="scientific">Paramecium sonneborni</name>
    <dbReference type="NCBI Taxonomy" id="65129"/>
    <lineage>
        <taxon>Eukaryota</taxon>
        <taxon>Sar</taxon>
        <taxon>Alveolata</taxon>
        <taxon>Ciliophora</taxon>
        <taxon>Intramacronucleata</taxon>
        <taxon>Oligohymenophorea</taxon>
        <taxon>Peniculida</taxon>
        <taxon>Parameciidae</taxon>
        <taxon>Paramecium</taxon>
    </lineage>
</organism>
<dbReference type="PROSITE" id="PS00383">
    <property type="entry name" value="TYR_PHOSPHATASE_1"/>
    <property type="match status" value="1"/>
</dbReference>
<keyword evidence="2" id="KW-0378">Hydrolase</keyword>
<dbReference type="InterPro" id="IPR000340">
    <property type="entry name" value="Dual-sp_phosphatase_cat-dom"/>
</dbReference>
<dbReference type="GO" id="GO:0004725">
    <property type="term" value="F:protein tyrosine phosphatase activity"/>
    <property type="evidence" value="ECO:0007669"/>
    <property type="project" value="TreeGrafter"/>
</dbReference>
<dbReference type="GO" id="GO:0004722">
    <property type="term" value="F:protein serine/threonine phosphatase activity"/>
    <property type="evidence" value="ECO:0007669"/>
    <property type="project" value="UniProtKB-EC"/>
</dbReference>
<dbReference type="PROSITE" id="PS50056">
    <property type="entry name" value="TYR_PHOSPHATASE_2"/>
    <property type="match status" value="1"/>
</dbReference>
<dbReference type="SMART" id="SM00195">
    <property type="entry name" value="DSPc"/>
    <property type="match status" value="1"/>
</dbReference>
<reference evidence="8" key="1">
    <citation type="submission" date="2021-01" db="EMBL/GenBank/DDBJ databases">
        <authorList>
            <consortium name="Genoscope - CEA"/>
            <person name="William W."/>
        </authorList>
    </citation>
    <scope>NUCLEOTIDE SEQUENCE</scope>
</reference>
<gene>
    <name evidence="8" type="ORF">PSON_ATCC_30995.1.T0040027</name>
</gene>
<proteinExistence type="inferred from homology"/>
<comment type="similarity">
    <text evidence="1">Belongs to the protein-tyrosine phosphatase family. Non-receptor class dual specificity subfamily.</text>
</comment>
<dbReference type="PROSITE" id="PS50054">
    <property type="entry name" value="TYR_PHOSPHATASE_DUAL"/>
    <property type="match status" value="1"/>
</dbReference>
<evidence type="ECO:0000256" key="4">
    <source>
        <dbReference type="ARBA" id="ARBA00047761"/>
    </source>
</evidence>
<dbReference type="Pfam" id="PF00782">
    <property type="entry name" value="DSPc"/>
    <property type="match status" value="1"/>
</dbReference>
<evidence type="ECO:0000313" key="8">
    <source>
        <dbReference type="EMBL" id="CAD8049306.1"/>
    </source>
</evidence>
<dbReference type="OrthoDB" id="10252009at2759"/>
<evidence type="ECO:0008006" key="10">
    <source>
        <dbReference type="Google" id="ProtNLM"/>
    </source>
</evidence>
<accession>A0A8S1K8I6</accession>
<feature type="domain" description="Tyrosine-protein phosphatase" evidence="6">
    <location>
        <begin position="16"/>
        <end position="153"/>
    </location>
</feature>
<evidence type="ECO:0000256" key="3">
    <source>
        <dbReference type="ARBA" id="ARBA00022912"/>
    </source>
</evidence>
<comment type="catalytic activity">
    <reaction evidence="5">
        <text>O-phospho-L-threonyl-[protein] + H2O = L-threonyl-[protein] + phosphate</text>
        <dbReference type="Rhea" id="RHEA:47004"/>
        <dbReference type="Rhea" id="RHEA-COMP:11060"/>
        <dbReference type="Rhea" id="RHEA-COMP:11605"/>
        <dbReference type="ChEBI" id="CHEBI:15377"/>
        <dbReference type="ChEBI" id="CHEBI:30013"/>
        <dbReference type="ChEBI" id="CHEBI:43474"/>
        <dbReference type="ChEBI" id="CHEBI:61977"/>
        <dbReference type="EC" id="3.1.3.16"/>
    </reaction>
</comment>
<dbReference type="GO" id="GO:0007165">
    <property type="term" value="P:signal transduction"/>
    <property type="evidence" value="ECO:0007669"/>
    <property type="project" value="TreeGrafter"/>
</dbReference>
<dbReference type="AlphaFoldDB" id="A0A8S1K8I6"/>
<feature type="domain" description="Tyrosine specific protein phosphatases" evidence="7">
    <location>
        <begin position="76"/>
        <end position="133"/>
    </location>
</feature>
<evidence type="ECO:0000256" key="1">
    <source>
        <dbReference type="ARBA" id="ARBA00008601"/>
    </source>
</evidence>
<dbReference type="InterPro" id="IPR016130">
    <property type="entry name" value="Tyr_Pase_AS"/>
</dbReference>
<dbReference type="Proteomes" id="UP000692954">
    <property type="component" value="Unassembled WGS sequence"/>
</dbReference>
<keyword evidence="9" id="KW-1185">Reference proteome</keyword>
<dbReference type="PANTHER" id="PTHR45948">
    <property type="entry name" value="DUAL SPECIFICITY PROTEIN PHOSPHATASE DDB_G0269404-RELATED"/>
    <property type="match status" value="1"/>
</dbReference>
<sequence length="153" mass="17513">MQNQEFKQNCSLILKGESNEKGNLYLGNLNSIDEENLNAKSIKAVITAARGVNRTLKNVNHHIIEADDDEDFQIMQYFQKSIKFIEQNLKSTNVLVHCFAGVSRSATIICAYLMKIEKKDSETILEKLKTIRPQVHPNQGFCNQLKLFEKKIL</sequence>
<evidence type="ECO:0000313" key="9">
    <source>
        <dbReference type="Proteomes" id="UP000692954"/>
    </source>
</evidence>
<evidence type="ECO:0000259" key="6">
    <source>
        <dbReference type="PROSITE" id="PS50054"/>
    </source>
</evidence>
<dbReference type="EMBL" id="CAJJDN010000004">
    <property type="protein sequence ID" value="CAD8049306.1"/>
    <property type="molecule type" value="Genomic_DNA"/>
</dbReference>
<evidence type="ECO:0000256" key="2">
    <source>
        <dbReference type="ARBA" id="ARBA00022801"/>
    </source>
</evidence>
<dbReference type="InterPro" id="IPR020422">
    <property type="entry name" value="TYR_PHOSPHATASE_DUAL_dom"/>
</dbReference>
<keyword evidence="3" id="KW-0904">Protein phosphatase</keyword>
<name>A0A8S1K8I6_9CILI</name>
<dbReference type="InterPro" id="IPR000387">
    <property type="entry name" value="Tyr_Pase_dom"/>
</dbReference>
<dbReference type="CDD" id="cd14498">
    <property type="entry name" value="DSP"/>
    <property type="match status" value="1"/>
</dbReference>
<comment type="caution">
    <text evidence="8">The sequence shown here is derived from an EMBL/GenBank/DDBJ whole genome shotgun (WGS) entry which is preliminary data.</text>
</comment>
<evidence type="ECO:0000259" key="7">
    <source>
        <dbReference type="PROSITE" id="PS50056"/>
    </source>
</evidence>
<protein>
    <recommendedName>
        <fullName evidence="10">Dual specificity protein phosphatase</fullName>
    </recommendedName>
</protein>